<evidence type="ECO:0000256" key="5">
    <source>
        <dbReference type="ARBA" id="ARBA00023024"/>
    </source>
</evidence>
<dbReference type="Gene3D" id="3.20.20.80">
    <property type="entry name" value="Glycosidases"/>
    <property type="match status" value="1"/>
</dbReference>
<keyword evidence="4 9" id="KW-0378">Hydrolase</keyword>
<evidence type="ECO:0000313" key="12">
    <source>
        <dbReference type="Proteomes" id="UP000235672"/>
    </source>
</evidence>
<dbReference type="PROSITE" id="PS51910">
    <property type="entry name" value="GH18_2"/>
    <property type="match status" value="1"/>
</dbReference>
<dbReference type="SUPFAM" id="SSF51445">
    <property type="entry name" value="(Trans)glycosidases"/>
    <property type="match status" value="1"/>
</dbReference>
<organism evidence="11 12">
    <name type="scientific">Hyaloscypha hepaticicola</name>
    <dbReference type="NCBI Taxonomy" id="2082293"/>
    <lineage>
        <taxon>Eukaryota</taxon>
        <taxon>Fungi</taxon>
        <taxon>Dikarya</taxon>
        <taxon>Ascomycota</taxon>
        <taxon>Pezizomycotina</taxon>
        <taxon>Leotiomycetes</taxon>
        <taxon>Helotiales</taxon>
        <taxon>Hyaloscyphaceae</taxon>
        <taxon>Hyaloscypha</taxon>
    </lineage>
</organism>
<comment type="catalytic activity">
    <reaction evidence="1">
        <text>Random endo-hydrolysis of N-acetyl-beta-D-glucosaminide (1-&gt;4)-beta-linkages in chitin and chitodextrins.</text>
        <dbReference type="EC" id="3.2.1.14"/>
    </reaction>
</comment>
<dbReference type="SUPFAM" id="SSF54556">
    <property type="entry name" value="Chitinase insertion domain"/>
    <property type="match status" value="1"/>
</dbReference>
<evidence type="ECO:0000313" key="11">
    <source>
        <dbReference type="EMBL" id="PMD20929.1"/>
    </source>
</evidence>
<dbReference type="EMBL" id="KZ613483">
    <property type="protein sequence ID" value="PMD20929.1"/>
    <property type="molecule type" value="Genomic_DNA"/>
</dbReference>
<dbReference type="CDD" id="cd06548">
    <property type="entry name" value="GH18_chitinase"/>
    <property type="match status" value="1"/>
</dbReference>
<dbReference type="Proteomes" id="UP000235672">
    <property type="component" value="Unassembled WGS sequence"/>
</dbReference>
<dbReference type="InterPro" id="IPR001223">
    <property type="entry name" value="Glyco_hydro18_cat"/>
</dbReference>
<dbReference type="EC" id="3.2.1.14" evidence="3"/>
<comment type="similarity">
    <text evidence="2">Belongs to the glycosyl hydrolase 18 family. Chitinase class V subfamily.</text>
</comment>
<keyword evidence="8" id="KW-0624">Polysaccharide degradation</keyword>
<name>A0A2J6Q3S7_9HELO</name>
<dbReference type="InterPro" id="IPR029070">
    <property type="entry name" value="Chitinase_insertion_sf"/>
</dbReference>
<accession>A0A2J6Q3S7</accession>
<dbReference type="Pfam" id="PF00704">
    <property type="entry name" value="Glyco_hydro_18"/>
    <property type="match status" value="1"/>
</dbReference>
<dbReference type="InterPro" id="IPR001579">
    <property type="entry name" value="Glyco_hydro_18_chit_AS"/>
</dbReference>
<dbReference type="InterPro" id="IPR017853">
    <property type="entry name" value="GH"/>
</dbReference>
<feature type="domain" description="GH18" evidence="10">
    <location>
        <begin position="41"/>
        <end position="379"/>
    </location>
</feature>
<dbReference type="STRING" id="1745343.A0A2J6Q3S7"/>
<evidence type="ECO:0000256" key="4">
    <source>
        <dbReference type="ARBA" id="ARBA00022801"/>
    </source>
</evidence>
<dbReference type="PROSITE" id="PS01095">
    <property type="entry name" value="GH18_1"/>
    <property type="match status" value="1"/>
</dbReference>
<dbReference type="OrthoDB" id="76388at2759"/>
<dbReference type="GO" id="GO:0006032">
    <property type="term" value="P:chitin catabolic process"/>
    <property type="evidence" value="ECO:0007669"/>
    <property type="project" value="UniProtKB-KW"/>
</dbReference>
<evidence type="ECO:0000256" key="9">
    <source>
        <dbReference type="RuleBase" id="RU000489"/>
    </source>
</evidence>
<dbReference type="FunFam" id="3.10.50.10:FF:000009">
    <property type="entry name" value="CTS2p putative chitinase"/>
    <property type="match status" value="1"/>
</dbReference>
<dbReference type="SMART" id="SM00636">
    <property type="entry name" value="Glyco_18"/>
    <property type="match status" value="1"/>
</dbReference>
<evidence type="ECO:0000259" key="10">
    <source>
        <dbReference type="PROSITE" id="PS51910"/>
    </source>
</evidence>
<proteinExistence type="inferred from homology"/>
<evidence type="ECO:0000256" key="6">
    <source>
        <dbReference type="ARBA" id="ARBA00023277"/>
    </source>
</evidence>
<dbReference type="GO" id="GO:0000272">
    <property type="term" value="P:polysaccharide catabolic process"/>
    <property type="evidence" value="ECO:0007669"/>
    <property type="project" value="UniProtKB-KW"/>
</dbReference>
<keyword evidence="7 9" id="KW-0326">Glycosidase</keyword>
<keyword evidence="6" id="KW-0119">Carbohydrate metabolism</keyword>
<protein>
    <recommendedName>
        <fullName evidence="3">chitinase</fullName>
        <ecNumber evidence="3">3.2.1.14</ecNumber>
    </recommendedName>
</protein>
<keyword evidence="5" id="KW-0146">Chitin degradation</keyword>
<dbReference type="PANTHER" id="PTHR11177">
    <property type="entry name" value="CHITINASE"/>
    <property type="match status" value="1"/>
</dbReference>
<evidence type="ECO:0000256" key="7">
    <source>
        <dbReference type="ARBA" id="ARBA00023295"/>
    </source>
</evidence>
<dbReference type="PANTHER" id="PTHR11177:SF228">
    <property type="entry name" value="CHITINASE"/>
    <property type="match status" value="1"/>
</dbReference>
<sequence>MAGPYYGPVPPPIPYGSRAQMNAPRRPSQPSLEASISDLTRKNAVYYPNYRVYRDETPASLNYNCISHVFYAFAHVSPDGGVFLSDEYADCQKPVDGATGCLGSFMRLKAEHEYLKLILSIGGGSASQNFATVAASAATRDNFGRSAKGLVEASGFDGIDIDWEHPSNPEQGRNFLSLLAAIRLHLQDDRYLLSAALPAGQWALQNIDLYKAQDYLDLLNLMAYDFTGPWSQNTGHHAQLFAGNPGEPSGSAAVDYVLSTGFPANKILLGVPVYGRSFLGATGPGQTFTGHGGEEGTFEYKQLPRPGTEEIVNTRVVAAFCTGEDGGFVTYDNPETVKMKANYCIERGLGGLFFWTGTADVSAGPRSLISAGFKALHGSS</sequence>
<gene>
    <name evidence="11" type="ORF">NA56DRAFT_704164</name>
</gene>
<evidence type="ECO:0000256" key="3">
    <source>
        <dbReference type="ARBA" id="ARBA00012729"/>
    </source>
</evidence>
<reference evidence="11 12" key="1">
    <citation type="submission" date="2016-05" db="EMBL/GenBank/DDBJ databases">
        <title>A degradative enzymes factory behind the ericoid mycorrhizal symbiosis.</title>
        <authorList>
            <consortium name="DOE Joint Genome Institute"/>
            <person name="Martino E."/>
            <person name="Morin E."/>
            <person name="Grelet G."/>
            <person name="Kuo A."/>
            <person name="Kohler A."/>
            <person name="Daghino S."/>
            <person name="Barry K."/>
            <person name="Choi C."/>
            <person name="Cichocki N."/>
            <person name="Clum A."/>
            <person name="Copeland A."/>
            <person name="Hainaut M."/>
            <person name="Haridas S."/>
            <person name="Labutti K."/>
            <person name="Lindquist E."/>
            <person name="Lipzen A."/>
            <person name="Khouja H.-R."/>
            <person name="Murat C."/>
            <person name="Ohm R."/>
            <person name="Olson A."/>
            <person name="Spatafora J."/>
            <person name="Veneault-Fourrey C."/>
            <person name="Henrissat B."/>
            <person name="Grigoriev I."/>
            <person name="Martin F."/>
            <person name="Perotto S."/>
        </authorList>
    </citation>
    <scope>NUCLEOTIDE SEQUENCE [LARGE SCALE GENOMIC DNA]</scope>
    <source>
        <strain evidence="11 12">UAMH 7357</strain>
    </source>
</reference>
<dbReference type="Gene3D" id="3.10.50.10">
    <property type="match status" value="1"/>
</dbReference>
<keyword evidence="12" id="KW-1185">Reference proteome</keyword>
<dbReference type="AlphaFoldDB" id="A0A2J6Q3S7"/>
<evidence type="ECO:0000256" key="8">
    <source>
        <dbReference type="ARBA" id="ARBA00023326"/>
    </source>
</evidence>
<evidence type="ECO:0000256" key="2">
    <source>
        <dbReference type="ARBA" id="ARBA00008682"/>
    </source>
</evidence>
<dbReference type="InterPro" id="IPR011583">
    <property type="entry name" value="Chitinase_II/V-like_cat"/>
</dbReference>
<dbReference type="GO" id="GO:0005576">
    <property type="term" value="C:extracellular region"/>
    <property type="evidence" value="ECO:0007669"/>
    <property type="project" value="TreeGrafter"/>
</dbReference>
<dbReference type="GO" id="GO:0008061">
    <property type="term" value="F:chitin binding"/>
    <property type="evidence" value="ECO:0007669"/>
    <property type="project" value="InterPro"/>
</dbReference>
<dbReference type="GO" id="GO:0008843">
    <property type="term" value="F:endochitinase activity"/>
    <property type="evidence" value="ECO:0007669"/>
    <property type="project" value="UniProtKB-EC"/>
</dbReference>
<evidence type="ECO:0000256" key="1">
    <source>
        <dbReference type="ARBA" id="ARBA00000822"/>
    </source>
</evidence>
<dbReference type="InterPro" id="IPR050314">
    <property type="entry name" value="Glycosyl_Hydrlase_18"/>
</dbReference>